<dbReference type="PANTHER" id="PTHR33673:SF36">
    <property type="entry name" value="MYB-LIKE PROTEIN Q"/>
    <property type="match status" value="1"/>
</dbReference>
<keyword evidence="3" id="KW-1185">Reference proteome</keyword>
<gene>
    <name evidence="2" type="ORF">RJ641_009440</name>
</gene>
<protein>
    <submittedName>
        <fullName evidence="2">Uncharacterized protein</fullName>
    </submittedName>
</protein>
<proteinExistence type="predicted"/>
<feature type="compositionally biased region" description="Polar residues" evidence="1">
    <location>
        <begin position="304"/>
        <end position="323"/>
    </location>
</feature>
<dbReference type="PANTHER" id="PTHR33673">
    <property type="entry name" value="SUPPRESSOR SRP40-LIKE PROTEIN"/>
    <property type="match status" value="1"/>
</dbReference>
<evidence type="ECO:0000313" key="3">
    <source>
        <dbReference type="Proteomes" id="UP001370490"/>
    </source>
</evidence>
<dbReference type="AlphaFoldDB" id="A0AAN8V5A6"/>
<feature type="compositionally biased region" description="Polar residues" evidence="1">
    <location>
        <begin position="231"/>
        <end position="250"/>
    </location>
</feature>
<name>A0AAN8V5A6_9MAGN</name>
<feature type="region of interest" description="Disordered" evidence="1">
    <location>
        <begin position="231"/>
        <end position="285"/>
    </location>
</feature>
<accession>A0AAN8V5A6</accession>
<evidence type="ECO:0000313" key="2">
    <source>
        <dbReference type="EMBL" id="KAK6925114.1"/>
    </source>
</evidence>
<dbReference type="EMBL" id="JBAMMX010000016">
    <property type="protein sequence ID" value="KAK6925114.1"/>
    <property type="molecule type" value="Genomic_DNA"/>
</dbReference>
<feature type="compositionally biased region" description="Basic and acidic residues" evidence="1">
    <location>
        <begin position="258"/>
        <end position="275"/>
    </location>
</feature>
<reference evidence="2 3" key="1">
    <citation type="submission" date="2023-12" db="EMBL/GenBank/DDBJ databases">
        <title>A high-quality genome assembly for Dillenia turbinata (Dilleniales).</title>
        <authorList>
            <person name="Chanderbali A."/>
        </authorList>
    </citation>
    <scope>NUCLEOTIDE SEQUENCE [LARGE SCALE GENOMIC DNA]</scope>
    <source>
        <strain evidence="2">LSX21</strain>
        <tissue evidence="2">Leaf</tissue>
    </source>
</reference>
<feature type="region of interest" description="Disordered" evidence="1">
    <location>
        <begin position="304"/>
        <end position="337"/>
    </location>
</feature>
<evidence type="ECO:0000256" key="1">
    <source>
        <dbReference type="SAM" id="MobiDB-lite"/>
    </source>
</evidence>
<organism evidence="2 3">
    <name type="scientific">Dillenia turbinata</name>
    <dbReference type="NCBI Taxonomy" id="194707"/>
    <lineage>
        <taxon>Eukaryota</taxon>
        <taxon>Viridiplantae</taxon>
        <taxon>Streptophyta</taxon>
        <taxon>Embryophyta</taxon>
        <taxon>Tracheophyta</taxon>
        <taxon>Spermatophyta</taxon>
        <taxon>Magnoliopsida</taxon>
        <taxon>eudicotyledons</taxon>
        <taxon>Gunneridae</taxon>
        <taxon>Pentapetalae</taxon>
        <taxon>Dilleniales</taxon>
        <taxon>Dilleniaceae</taxon>
        <taxon>Dillenia</taxon>
    </lineage>
</organism>
<sequence>MSVDGCFGDVTASIDLAIGQLGPHCKQFRTMEAEHVLESTPGKQLGSDVHSDLAANVKDDLFDIGKLKSSSSSSSSSSESEFKDILNDDINESGSSTTDFLGVVEHAQLASNNASGSSTSRHGLPVSTVQTNTPEYVPYSLPTQTPSVQVMEYPPGDDENRIPSSVFARTNTTAPVEWSSASNESLFSIHPGNMSFTRDYLILLQNSEELGTGKFMIPSPLISLPGSNFSSVNQSPEISNTDAPGNSLDESNAAFETKNTKDQGHHKFSPEEARHSPSVSHHSDGSAASCKSFAFPVLSQGEKNSLKVQSPKNNLILNSQPDTPLTPEAATPTRTASNDAAQNRWFSCFCCPSCCPSSS</sequence>
<comment type="caution">
    <text evidence="2">The sequence shown here is derived from an EMBL/GenBank/DDBJ whole genome shotgun (WGS) entry which is preliminary data.</text>
</comment>
<dbReference type="Proteomes" id="UP001370490">
    <property type="component" value="Unassembled WGS sequence"/>
</dbReference>